<comment type="similarity">
    <text evidence="6 7">Belongs to the class I-like SAM-binding methyltransferase superfamily. C5-methyltransferase family.</text>
</comment>
<dbReference type="GO" id="GO:0009307">
    <property type="term" value="P:DNA restriction-modification system"/>
    <property type="evidence" value="ECO:0007669"/>
    <property type="project" value="UniProtKB-KW"/>
</dbReference>
<protein>
    <recommendedName>
        <fullName evidence="1">DNA (cytosine-5-)-methyltransferase</fullName>
        <ecNumber evidence="1">2.1.1.37</ecNumber>
    </recommendedName>
</protein>
<keyword evidence="9" id="KW-1185">Reference proteome</keyword>
<evidence type="ECO:0000313" key="8">
    <source>
        <dbReference type="EMBL" id="MBB5998243.1"/>
    </source>
</evidence>
<evidence type="ECO:0000256" key="6">
    <source>
        <dbReference type="PROSITE-ProRule" id="PRU01016"/>
    </source>
</evidence>
<comment type="caution">
    <text evidence="8">The sequence shown here is derived from an EMBL/GenBank/DDBJ whole genome shotgun (WGS) entry which is preliminary data.</text>
</comment>
<evidence type="ECO:0000256" key="1">
    <source>
        <dbReference type="ARBA" id="ARBA00011975"/>
    </source>
</evidence>
<dbReference type="EMBL" id="JACHLY010000001">
    <property type="protein sequence ID" value="MBB5998243.1"/>
    <property type="molecule type" value="Genomic_DNA"/>
</dbReference>
<evidence type="ECO:0000256" key="2">
    <source>
        <dbReference type="ARBA" id="ARBA00022603"/>
    </source>
</evidence>
<evidence type="ECO:0000256" key="4">
    <source>
        <dbReference type="ARBA" id="ARBA00022691"/>
    </source>
</evidence>
<dbReference type="InterPro" id="IPR050390">
    <property type="entry name" value="C5-Methyltransferase"/>
</dbReference>
<keyword evidence="5" id="KW-0680">Restriction system</keyword>
<evidence type="ECO:0000256" key="7">
    <source>
        <dbReference type="RuleBase" id="RU000416"/>
    </source>
</evidence>
<dbReference type="RefSeq" id="WP_312862447.1">
    <property type="nucleotide sequence ID" value="NZ_BAABKT010000037.1"/>
</dbReference>
<dbReference type="PRINTS" id="PR00105">
    <property type="entry name" value="C5METTRFRASE"/>
</dbReference>
<dbReference type="GO" id="GO:0044027">
    <property type="term" value="P:negative regulation of gene expression via chromosomal CpG island methylation"/>
    <property type="evidence" value="ECO:0007669"/>
    <property type="project" value="TreeGrafter"/>
</dbReference>
<dbReference type="GO" id="GO:0003677">
    <property type="term" value="F:DNA binding"/>
    <property type="evidence" value="ECO:0007669"/>
    <property type="project" value="TreeGrafter"/>
</dbReference>
<dbReference type="Gene3D" id="3.90.120.10">
    <property type="entry name" value="DNA Methylase, subunit A, domain 2"/>
    <property type="match status" value="1"/>
</dbReference>
<dbReference type="GO" id="GO:0003886">
    <property type="term" value="F:DNA (cytosine-5-)-methyltransferase activity"/>
    <property type="evidence" value="ECO:0007669"/>
    <property type="project" value="UniProtKB-EC"/>
</dbReference>
<dbReference type="GO" id="GO:0032259">
    <property type="term" value="P:methylation"/>
    <property type="evidence" value="ECO:0007669"/>
    <property type="project" value="UniProtKB-KW"/>
</dbReference>
<reference evidence="8 9" key="1">
    <citation type="submission" date="2020-08" db="EMBL/GenBank/DDBJ databases">
        <title>Sequencing the genomes of 1000 actinobacteria strains.</title>
        <authorList>
            <person name="Klenk H.-P."/>
        </authorList>
    </citation>
    <scope>NUCLEOTIDE SEQUENCE [LARGE SCALE GENOMIC DNA]</scope>
    <source>
        <strain evidence="8 9">DSM 44593</strain>
    </source>
</reference>
<evidence type="ECO:0000256" key="5">
    <source>
        <dbReference type="ARBA" id="ARBA00022747"/>
    </source>
</evidence>
<dbReference type="PANTHER" id="PTHR10629">
    <property type="entry name" value="CYTOSINE-SPECIFIC METHYLTRANSFERASE"/>
    <property type="match status" value="1"/>
</dbReference>
<dbReference type="AlphaFoldDB" id="A0A841EB02"/>
<dbReference type="Pfam" id="PF00145">
    <property type="entry name" value="DNA_methylase"/>
    <property type="match status" value="1"/>
</dbReference>
<dbReference type="EC" id="2.1.1.37" evidence="1"/>
<dbReference type="PANTHER" id="PTHR10629:SF52">
    <property type="entry name" value="DNA (CYTOSINE-5)-METHYLTRANSFERASE 1"/>
    <property type="match status" value="1"/>
</dbReference>
<keyword evidence="3 6" id="KW-0808">Transferase</keyword>
<organism evidence="8 9">
    <name type="scientific">Streptomonospora salina</name>
    <dbReference type="NCBI Taxonomy" id="104205"/>
    <lineage>
        <taxon>Bacteria</taxon>
        <taxon>Bacillati</taxon>
        <taxon>Actinomycetota</taxon>
        <taxon>Actinomycetes</taxon>
        <taxon>Streptosporangiales</taxon>
        <taxon>Nocardiopsidaceae</taxon>
        <taxon>Streptomonospora</taxon>
    </lineage>
</organism>
<name>A0A841EB02_9ACTN</name>
<comment type="caution">
    <text evidence="6">Lacks conserved residue(s) required for the propagation of feature annotation.</text>
</comment>
<dbReference type="Proteomes" id="UP000578077">
    <property type="component" value="Unassembled WGS sequence"/>
</dbReference>
<gene>
    <name evidence="8" type="ORF">HNR25_001994</name>
</gene>
<evidence type="ECO:0000256" key="3">
    <source>
        <dbReference type="ARBA" id="ARBA00022679"/>
    </source>
</evidence>
<sequence>MSLRSLEICAGAGGQACGLERAGFEPVMLVDDDPHACATLRANRPNWDVRQMDVADLVGAEHPQILDVDLLAGGLPSVPYSQAGRGKGAGDSRDLLRQSIWLAGEVQPRALMLQNVPRLLTESTFEDARKFVREELEHLGYAYDWRILDAREFGVHQRRPYSVLVAMRPDDMSRFRWPEPAPGARTVGEVLWSSMASRGWPYAAEWRRIADGIAPTIVGGSRDRGGADLGPSRSKAAWARLGVNGDSIADDVPGPDFELRAGEGTKDRAGLPKLTADQAAVLQGIPDDWTITGRKTARYRQIGHAFPPPLATIMGESIARALER</sequence>
<proteinExistence type="inferred from homology"/>
<dbReference type="PROSITE" id="PS51679">
    <property type="entry name" value="SAM_MT_C5"/>
    <property type="match status" value="1"/>
</dbReference>
<dbReference type="SUPFAM" id="SSF53335">
    <property type="entry name" value="S-adenosyl-L-methionine-dependent methyltransferases"/>
    <property type="match status" value="1"/>
</dbReference>
<dbReference type="Gene3D" id="3.40.50.150">
    <property type="entry name" value="Vaccinia Virus protein VP39"/>
    <property type="match status" value="1"/>
</dbReference>
<accession>A0A841EB02</accession>
<dbReference type="InterPro" id="IPR029063">
    <property type="entry name" value="SAM-dependent_MTases_sf"/>
</dbReference>
<keyword evidence="2 6" id="KW-0489">Methyltransferase</keyword>
<dbReference type="NCBIfam" id="TIGR00675">
    <property type="entry name" value="dcm"/>
    <property type="match status" value="1"/>
</dbReference>
<evidence type="ECO:0000313" key="9">
    <source>
        <dbReference type="Proteomes" id="UP000578077"/>
    </source>
</evidence>
<dbReference type="InterPro" id="IPR001525">
    <property type="entry name" value="C5_MeTfrase"/>
</dbReference>
<keyword evidence="4 6" id="KW-0949">S-adenosyl-L-methionine</keyword>